<dbReference type="Proteomes" id="UP000728032">
    <property type="component" value="Unassembled WGS sequence"/>
</dbReference>
<dbReference type="PANTHER" id="PTHR32046:SF11">
    <property type="entry name" value="IMMUNE-ASSOCIATED NUCLEOTIDE-BINDING PROTEIN 10-LIKE"/>
    <property type="match status" value="1"/>
</dbReference>
<dbReference type="AlphaFoldDB" id="A0A7R9LNG1"/>
<dbReference type="InterPro" id="IPR058519">
    <property type="entry name" value="DUF8206"/>
</dbReference>
<gene>
    <name evidence="2" type="ORF">ONB1V03_LOCUS4918</name>
</gene>
<dbReference type="EMBL" id="OC916660">
    <property type="protein sequence ID" value="CAD7644890.1"/>
    <property type="molecule type" value="Genomic_DNA"/>
</dbReference>
<name>A0A7R9LNG1_9ACAR</name>
<protein>
    <recommendedName>
        <fullName evidence="1">DUF8206 domain-containing protein</fullName>
    </recommendedName>
</protein>
<organism evidence="2">
    <name type="scientific">Oppiella nova</name>
    <dbReference type="NCBI Taxonomy" id="334625"/>
    <lineage>
        <taxon>Eukaryota</taxon>
        <taxon>Metazoa</taxon>
        <taxon>Ecdysozoa</taxon>
        <taxon>Arthropoda</taxon>
        <taxon>Chelicerata</taxon>
        <taxon>Arachnida</taxon>
        <taxon>Acari</taxon>
        <taxon>Acariformes</taxon>
        <taxon>Sarcoptiformes</taxon>
        <taxon>Oribatida</taxon>
        <taxon>Brachypylina</taxon>
        <taxon>Oppioidea</taxon>
        <taxon>Oppiidae</taxon>
        <taxon>Oppiella</taxon>
    </lineage>
</organism>
<evidence type="ECO:0000313" key="3">
    <source>
        <dbReference type="Proteomes" id="UP000728032"/>
    </source>
</evidence>
<keyword evidence="3" id="KW-1185">Reference proteome</keyword>
<evidence type="ECO:0000259" key="1">
    <source>
        <dbReference type="Pfam" id="PF26633"/>
    </source>
</evidence>
<dbReference type="Pfam" id="PF26633">
    <property type="entry name" value="DUF8206"/>
    <property type="match status" value="1"/>
</dbReference>
<evidence type="ECO:0000313" key="2">
    <source>
        <dbReference type="EMBL" id="CAD7644890.1"/>
    </source>
</evidence>
<proteinExistence type="predicted"/>
<dbReference type="EMBL" id="CAJPVJ010001835">
    <property type="protein sequence ID" value="CAG2165375.1"/>
    <property type="molecule type" value="Genomic_DNA"/>
</dbReference>
<dbReference type="PANTHER" id="PTHR32046">
    <property type="entry name" value="G DOMAIN-CONTAINING PROTEIN"/>
    <property type="match status" value="1"/>
</dbReference>
<accession>A0A7R9LNG1</accession>
<sequence>MGKLLSHLNKSAADNILFLYTNARSTQYAPGETGPALQKLLNQIKTRPPNVDITYNRQTIYCFDNESFRFAVATATPNNMVFDDMFTRNYERSWQISVEECDRLLERIISLSPHIVIDTLSLNNAKQSINLLTEPLAQIAKNISDNVEECERHKQRIREFNGDITALQEELYVPAVDIKNVPLDHPKTVCSDKDCCTHEYVNGIVKTHYKTDCHSPCYLTNDNGNIIGNKNLLQCQAFNKYTVVGPYQWLLNRTSVSCAVIPIKRTYISITRHGL</sequence>
<dbReference type="OrthoDB" id="6776768at2759"/>
<feature type="domain" description="DUF8206" evidence="1">
    <location>
        <begin position="183"/>
        <end position="240"/>
    </location>
</feature>
<reference evidence="2" key="1">
    <citation type="submission" date="2020-11" db="EMBL/GenBank/DDBJ databases">
        <authorList>
            <person name="Tran Van P."/>
        </authorList>
    </citation>
    <scope>NUCLEOTIDE SEQUENCE</scope>
</reference>